<gene>
    <name evidence="2" type="ORF">A3A01_02205</name>
</gene>
<dbReference type="AlphaFoldDB" id="A0A1F6WWU1"/>
<dbReference type="EMBL" id="MFUU01000004">
    <property type="protein sequence ID" value="OGI86351.1"/>
    <property type="molecule type" value="Genomic_DNA"/>
</dbReference>
<keyword evidence="1" id="KW-1133">Transmembrane helix</keyword>
<keyword evidence="1" id="KW-0812">Transmembrane</keyword>
<accession>A0A1F6WWU1</accession>
<reference evidence="2 3" key="1">
    <citation type="journal article" date="2016" name="Nat. Commun.">
        <title>Thousands of microbial genomes shed light on interconnected biogeochemical processes in an aquifer system.</title>
        <authorList>
            <person name="Anantharaman K."/>
            <person name="Brown C.T."/>
            <person name="Hug L.A."/>
            <person name="Sharon I."/>
            <person name="Castelle C.J."/>
            <person name="Probst A.J."/>
            <person name="Thomas B.C."/>
            <person name="Singh A."/>
            <person name="Wilkins M.J."/>
            <person name="Karaoz U."/>
            <person name="Brodie E.L."/>
            <person name="Williams K.H."/>
            <person name="Hubbard S.S."/>
            <person name="Banfield J.F."/>
        </authorList>
    </citation>
    <scope>NUCLEOTIDE SEQUENCE [LARGE SCALE GENOMIC DNA]</scope>
</reference>
<dbReference type="STRING" id="1801770.A3A01_02205"/>
<evidence type="ECO:0000256" key="1">
    <source>
        <dbReference type="SAM" id="Phobius"/>
    </source>
</evidence>
<keyword evidence="1" id="KW-0472">Membrane</keyword>
<sequence length="72" mass="7921">MESNKSFSYSISGKKINLSIADLVSGATFLLMGIFILYLAQTNQLAMGGGEFQTKINIYLNQLVQTISGWLK</sequence>
<organism evidence="2 3">
    <name type="scientific">Candidatus Nomurabacteria bacterium RIFCSPLOWO2_01_FULL_39_17</name>
    <dbReference type="NCBI Taxonomy" id="1801770"/>
    <lineage>
        <taxon>Bacteria</taxon>
        <taxon>Candidatus Nomuraibacteriota</taxon>
    </lineage>
</organism>
<name>A0A1F6WWU1_9BACT</name>
<feature type="transmembrane region" description="Helical" evidence="1">
    <location>
        <begin position="20"/>
        <end position="40"/>
    </location>
</feature>
<proteinExistence type="predicted"/>
<evidence type="ECO:0000313" key="2">
    <source>
        <dbReference type="EMBL" id="OGI86351.1"/>
    </source>
</evidence>
<dbReference type="Proteomes" id="UP000179352">
    <property type="component" value="Unassembled WGS sequence"/>
</dbReference>
<evidence type="ECO:0000313" key="3">
    <source>
        <dbReference type="Proteomes" id="UP000179352"/>
    </source>
</evidence>
<comment type="caution">
    <text evidence="2">The sequence shown here is derived from an EMBL/GenBank/DDBJ whole genome shotgun (WGS) entry which is preliminary data.</text>
</comment>
<protein>
    <submittedName>
        <fullName evidence="2">Uncharacterized protein</fullName>
    </submittedName>
</protein>